<evidence type="ECO:0000256" key="1">
    <source>
        <dbReference type="SAM" id="SignalP"/>
    </source>
</evidence>
<dbReference type="EMBL" id="CAJZBQ010000033">
    <property type="protein sequence ID" value="CAG9323300.1"/>
    <property type="molecule type" value="Genomic_DNA"/>
</dbReference>
<gene>
    <name evidence="2" type="ORF">BSTOLATCC_MIC33200</name>
</gene>
<comment type="caution">
    <text evidence="2">The sequence shown here is derived from an EMBL/GenBank/DDBJ whole genome shotgun (WGS) entry which is preliminary data.</text>
</comment>
<evidence type="ECO:0000313" key="2">
    <source>
        <dbReference type="EMBL" id="CAG9323300.1"/>
    </source>
</evidence>
<dbReference type="PANTHER" id="PTHR39219:SF1">
    <property type="entry name" value="ER MEMBRANE PROTEIN COMPLEX SUBUNIT 10"/>
    <property type="match status" value="1"/>
</dbReference>
<feature type="chain" id="PRO_5043684151" description="ER membrane protein complex subunit 10" evidence="1">
    <location>
        <begin position="17"/>
        <end position="209"/>
    </location>
</feature>
<feature type="signal peptide" evidence="1">
    <location>
        <begin position="1"/>
        <end position="16"/>
    </location>
</feature>
<sequence length="209" mass="23558">MIFKFALLFLAYFGSCDDDFDIPELGSSLKASYKLMHSYDGKNWEERGTITITSHGDKRRKPLISIKNHSFNKEKLDLDGLYYVGIYKDEDSKLLIQSAIRTCNLVAADLLDNVSVYLDLEKGQILAVNYQASLAGCAYSTSAAFPQTTMEVGMVKEALKPIYTLPKVEDPQEQQSFFRKYWWVFLIGFFIMMNSAGNPQAQGQGQAQG</sequence>
<keyword evidence="3" id="KW-1185">Reference proteome</keyword>
<evidence type="ECO:0000313" key="3">
    <source>
        <dbReference type="Proteomes" id="UP001162131"/>
    </source>
</evidence>
<organism evidence="2 3">
    <name type="scientific">Blepharisma stoltei</name>
    <dbReference type="NCBI Taxonomy" id="1481888"/>
    <lineage>
        <taxon>Eukaryota</taxon>
        <taxon>Sar</taxon>
        <taxon>Alveolata</taxon>
        <taxon>Ciliophora</taxon>
        <taxon>Postciliodesmatophora</taxon>
        <taxon>Heterotrichea</taxon>
        <taxon>Heterotrichida</taxon>
        <taxon>Blepharismidae</taxon>
        <taxon>Blepharisma</taxon>
    </lineage>
</organism>
<reference evidence="2" key="1">
    <citation type="submission" date="2021-09" db="EMBL/GenBank/DDBJ databases">
        <authorList>
            <consortium name="AG Swart"/>
            <person name="Singh M."/>
            <person name="Singh A."/>
            <person name="Seah K."/>
            <person name="Emmerich C."/>
        </authorList>
    </citation>
    <scope>NUCLEOTIDE SEQUENCE</scope>
    <source>
        <strain evidence="2">ATCC30299</strain>
    </source>
</reference>
<dbReference type="AlphaFoldDB" id="A0AAU9JIG3"/>
<dbReference type="Proteomes" id="UP001162131">
    <property type="component" value="Unassembled WGS sequence"/>
</dbReference>
<evidence type="ECO:0008006" key="4">
    <source>
        <dbReference type="Google" id="ProtNLM"/>
    </source>
</evidence>
<protein>
    <recommendedName>
        <fullName evidence="4">ER membrane protein complex subunit 10</fullName>
    </recommendedName>
</protein>
<name>A0AAU9JIG3_9CILI</name>
<accession>A0AAU9JIG3</accession>
<dbReference type="PANTHER" id="PTHR39219">
    <property type="entry name" value="ER MEMBRANE PROTEIN COMPLEX SUBUNIT 10"/>
    <property type="match status" value="1"/>
</dbReference>
<proteinExistence type="predicted"/>
<dbReference type="CDD" id="cd22209">
    <property type="entry name" value="EMC10"/>
    <property type="match status" value="1"/>
</dbReference>
<keyword evidence="1" id="KW-0732">Signal</keyword>